<dbReference type="EMBL" id="KB446548">
    <property type="protein sequence ID" value="EME38147.1"/>
    <property type="molecule type" value="Genomic_DNA"/>
</dbReference>
<dbReference type="Proteomes" id="UP000016933">
    <property type="component" value="Unassembled WGS sequence"/>
</dbReference>
<feature type="compositionally biased region" description="Acidic residues" evidence="1">
    <location>
        <begin position="239"/>
        <end position="263"/>
    </location>
</feature>
<keyword evidence="3" id="KW-1185">Reference proteome</keyword>
<feature type="region of interest" description="Disordered" evidence="1">
    <location>
        <begin position="368"/>
        <end position="405"/>
    </location>
</feature>
<gene>
    <name evidence="2" type="ORF">DOTSEDRAFT_29731</name>
</gene>
<dbReference type="HOGENOM" id="CLU_679754_0_0_1"/>
<name>M2WHR7_DOTSN</name>
<dbReference type="OrthoDB" id="10652125at2759"/>
<protein>
    <submittedName>
        <fullName evidence="2">Uncharacterized protein</fullName>
    </submittedName>
</protein>
<organism evidence="2 3">
    <name type="scientific">Dothistroma septosporum (strain NZE10 / CBS 128990)</name>
    <name type="common">Red band needle blight fungus</name>
    <name type="synonym">Mycosphaerella pini</name>
    <dbReference type="NCBI Taxonomy" id="675120"/>
    <lineage>
        <taxon>Eukaryota</taxon>
        <taxon>Fungi</taxon>
        <taxon>Dikarya</taxon>
        <taxon>Ascomycota</taxon>
        <taxon>Pezizomycotina</taxon>
        <taxon>Dothideomycetes</taxon>
        <taxon>Dothideomycetidae</taxon>
        <taxon>Mycosphaerellales</taxon>
        <taxon>Mycosphaerellaceae</taxon>
        <taxon>Dothistroma</taxon>
    </lineage>
</organism>
<reference evidence="3" key="1">
    <citation type="journal article" date="2012" name="PLoS Genet.">
        <title>The genomes of the fungal plant pathogens Cladosporium fulvum and Dothistroma septosporum reveal adaptation to different hosts and lifestyles but also signatures of common ancestry.</title>
        <authorList>
            <person name="de Wit P.J.G.M."/>
            <person name="van der Burgt A."/>
            <person name="Oekmen B."/>
            <person name="Stergiopoulos I."/>
            <person name="Abd-Elsalam K.A."/>
            <person name="Aerts A.L."/>
            <person name="Bahkali A.H."/>
            <person name="Beenen H.G."/>
            <person name="Chettri P."/>
            <person name="Cox M.P."/>
            <person name="Datema E."/>
            <person name="de Vries R.P."/>
            <person name="Dhillon B."/>
            <person name="Ganley A.R."/>
            <person name="Griffiths S.A."/>
            <person name="Guo Y."/>
            <person name="Hamelin R.C."/>
            <person name="Henrissat B."/>
            <person name="Kabir M.S."/>
            <person name="Jashni M.K."/>
            <person name="Kema G."/>
            <person name="Klaubauf S."/>
            <person name="Lapidus A."/>
            <person name="Levasseur A."/>
            <person name="Lindquist E."/>
            <person name="Mehrabi R."/>
            <person name="Ohm R.A."/>
            <person name="Owen T.J."/>
            <person name="Salamov A."/>
            <person name="Schwelm A."/>
            <person name="Schijlen E."/>
            <person name="Sun H."/>
            <person name="van den Burg H.A."/>
            <person name="van Ham R.C.H.J."/>
            <person name="Zhang S."/>
            <person name="Goodwin S.B."/>
            <person name="Grigoriev I.V."/>
            <person name="Collemare J."/>
            <person name="Bradshaw R.E."/>
        </authorList>
    </citation>
    <scope>NUCLEOTIDE SEQUENCE [LARGE SCALE GENOMIC DNA]</scope>
    <source>
        <strain evidence="3">NZE10 / CBS 128990</strain>
    </source>
</reference>
<evidence type="ECO:0000256" key="1">
    <source>
        <dbReference type="SAM" id="MobiDB-lite"/>
    </source>
</evidence>
<feature type="region of interest" description="Disordered" evidence="1">
    <location>
        <begin position="1"/>
        <end position="21"/>
    </location>
</feature>
<feature type="region of interest" description="Disordered" evidence="1">
    <location>
        <begin position="232"/>
        <end position="266"/>
    </location>
</feature>
<accession>M2WHR7</accession>
<proteinExistence type="predicted"/>
<evidence type="ECO:0000313" key="2">
    <source>
        <dbReference type="EMBL" id="EME38147.1"/>
    </source>
</evidence>
<reference evidence="2 3" key="2">
    <citation type="journal article" date="2012" name="PLoS Pathog.">
        <title>Diverse lifestyles and strategies of plant pathogenesis encoded in the genomes of eighteen Dothideomycetes fungi.</title>
        <authorList>
            <person name="Ohm R.A."/>
            <person name="Feau N."/>
            <person name="Henrissat B."/>
            <person name="Schoch C.L."/>
            <person name="Horwitz B.A."/>
            <person name="Barry K.W."/>
            <person name="Condon B.J."/>
            <person name="Copeland A.C."/>
            <person name="Dhillon B."/>
            <person name="Glaser F."/>
            <person name="Hesse C.N."/>
            <person name="Kosti I."/>
            <person name="LaButti K."/>
            <person name="Lindquist E.A."/>
            <person name="Lucas S."/>
            <person name="Salamov A.A."/>
            <person name="Bradshaw R.E."/>
            <person name="Ciuffetti L."/>
            <person name="Hamelin R.C."/>
            <person name="Kema G.H.J."/>
            <person name="Lawrence C."/>
            <person name="Scott J.A."/>
            <person name="Spatafora J.W."/>
            <person name="Turgeon B.G."/>
            <person name="de Wit P.J.G.M."/>
            <person name="Zhong S."/>
            <person name="Goodwin S.B."/>
            <person name="Grigoriev I.V."/>
        </authorList>
    </citation>
    <scope>NUCLEOTIDE SEQUENCE [LARGE SCALE GENOMIC DNA]</scope>
    <source>
        <strain evidence="3">NZE10 / CBS 128990</strain>
    </source>
</reference>
<dbReference type="AlphaFoldDB" id="M2WHR7"/>
<evidence type="ECO:0000313" key="3">
    <source>
        <dbReference type="Proteomes" id="UP000016933"/>
    </source>
</evidence>
<sequence length="405" mass="44809">MADDTLKERENMSQGRAEERIAWEEDVETQHKILTLRQAIATERTHRNSLCLREENETGDAPHLGYKIDGIDDGESLAQIEYNRPPDLRATRYKYKQVTDEQIRTMEMVSGMKRTTHVSVLIALDAQRRFAIEDEPFRYGFDHFSEMAEGHAAEGYAQHKKKAVVPDEAQPSKHMPAQDWALKHEAVARAFAGHGDGEKAVHHFEGEDTIVINAHSDRHGRTKSKIFAWTTAESHQAAEEGEDLPVSESSNEDSSVDGDSGDVDNDRNIRQAASAATAHLPSSHTFNGRSSALLTTDDDPFMNSPSQGSLNFGTYAQRISSFRSPIPGHSISRRMPLSTLTPDQTLPIDDSMLLRTILKHKAIIIDEGQDCDAADGNAGSDSEKEPPKKKANQGALYASATPEVP</sequence>